<protein>
    <submittedName>
        <fullName evidence="3">Glyoxylase, beta-lactamase superfamily II</fullName>
    </submittedName>
</protein>
<reference evidence="4" key="1">
    <citation type="submission" date="2016-10" db="EMBL/GenBank/DDBJ databases">
        <authorList>
            <person name="Varghese N."/>
            <person name="Submissions S."/>
        </authorList>
    </citation>
    <scope>NUCLEOTIDE SEQUENCE [LARGE SCALE GENOMIC DNA]</scope>
    <source>
        <strain evidence="4">CGMCC 1.10121</strain>
    </source>
</reference>
<feature type="region of interest" description="Disordered" evidence="1">
    <location>
        <begin position="125"/>
        <end position="144"/>
    </location>
</feature>
<dbReference type="InterPro" id="IPR001279">
    <property type="entry name" value="Metallo-B-lactamas"/>
</dbReference>
<evidence type="ECO:0000256" key="1">
    <source>
        <dbReference type="SAM" id="MobiDB-lite"/>
    </source>
</evidence>
<gene>
    <name evidence="3" type="ORF">SAMN04487948_11081</name>
</gene>
<dbReference type="SUPFAM" id="SSF56281">
    <property type="entry name" value="Metallo-hydrolase/oxidoreductase"/>
    <property type="match status" value="1"/>
</dbReference>
<keyword evidence="4" id="KW-1185">Reference proteome</keyword>
<evidence type="ECO:0000313" key="4">
    <source>
        <dbReference type="Proteomes" id="UP000199126"/>
    </source>
</evidence>
<dbReference type="Proteomes" id="UP000199126">
    <property type="component" value="Unassembled WGS sequence"/>
</dbReference>
<dbReference type="Pfam" id="PF00753">
    <property type="entry name" value="Lactamase_B"/>
    <property type="match status" value="1"/>
</dbReference>
<dbReference type="AlphaFoldDB" id="A0A1H8UCA5"/>
<feature type="domain" description="Metallo-beta-lactamase" evidence="2">
    <location>
        <begin position="15"/>
        <end position="222"/>
    </location>
</feature>
<dbReference type="OrthoDB" id="205181at2157"/>
<evidence type="ECO:0000259" key="2">
    <source>
        <dbReference type="SMART" id="SM00849"/>
    </source>
</evidence>
<dbReference type="InterPro" id="IPR036866">
    <property type="entry name" value="RibonucZ/Hydroxyglut_hydro"/>
</dbReference>
<dbReference type="Gene3D" id="3.60.15.10">
    <property type="entry name" value="Ribonuclease Z/Hydroxyacylglutathione hydrolase-like"/>
    <property type="match status" value="1"/>
</dbReference>
<dbReference type="InterPro" id="IPR050662">
    <property type="entry name" value="Sec-metab_biosynth-thioest"/>
</dbReference>
<proteinExistence type="predicted"/>
<dbReference type="EMBL" id="FODV01000010">
    <property type="protein sequence ID" value="SEP00494.1"/>
    <property type="molecule type" value="Genomic_DNA"/>
</dbReference>
<dbReference type="PANTHER" id="PTHR23131:SF4">
    <property type="entry name" value="METALLO-BETA-LACTAMASE SUPERFAMILY POTEIN"/>
    <property type="match status" value="1"/>
</dbReference>
<evidence type="ECO:0000313" key="3">
    <source>
        <dbReference type="EMBL" id="SEP00494.1"/>
    </source>
</evidence>
<organism evidence="3 4">
    <name type="scientific">Halogranum amylolyticum</name>
    <dbReference type="NCBI Taxonomy" id="660520"/>
    <lineage>
        <taxon>Archaea</taxon>
        <taxon>Methanobacteriati</taxon>
        <taxon>Methanobacteriota</taxon>
        <taxon>Stenosarchaea group</taxon>
        <taxon>Halobacteria</taxon>
        <taxon>Halobacteriales</taxon>
        <taxon>Haloferacaceae</taxon>
    </lineage>
</organism>
<sequence>MTVFRIAHEHGSPEGKNSTYVFPEHGVVVDPGPPGDAPYETLRAGFADRGVDLSNIDDVIVTHWHSDHAGLAPRLATAADATLHLHARDAPLIRDYASERERRLTRDVETLDRWGAPDWIVSDVRERDTPSSMPESIPVTEHEDGDRVAGLTLRHTPGHTCGHVAVQADQTLYTGDAVLPMYTPNVGGSDTRTDGENPLAMYLDTLDSLTTLDVDPHAHPGHGPSVHLPKRIETTRQHHRERVRAVAEATPVEGVATPWDVARTLFGEMSGIHAKMGAGEAAAHLAYAETIDLVKRVGTRPLSYRATVESADAVKLSTRF</sequence>
<dbReference type="RefSeq" id="WP_089826036.1">
    <property type="nucleotide sequence ID" value="NZ_FODV01000010.1"/>
</dbReference>
<dbReference type="SMART" id="SM00849">
    <property type="entry name" value="Lactamase_B"/>
    <property type="match status" value="1"/>
</dbReference>
<dbReference type="PANTHER" id="PTHR23131">
    <property type="entry name" value="ENDORIBONUCLEASE LACTB2"/>
    <property type="match status" value="1"/>
</dbReference>
<name>A0A1H8UCA5_9EURY</name>
<accession>A0A1H8UCA5</accession>